<name>A0A6C0E9V5_9ZZZZ</name>
<evidence type="ECO:0000313" key="2">
    <source>
        <dbReference type="EMBL" id="QHT25380.1"/>
    </source>
</evidence>
<accession>A0A6C0E9V5</accession>
<reference evidence="2" key="1">
    <citation type="journal article" date="2020" name="Nature">
        <title>Giant virus diversity and host interactions through global metagenomics.</title>
        <authorList>
            <person name="Schulz F."/>
            <person name="Roux S."/>
            <person name="Paez-Espino D."/>
            <person name="Jungbluth S."/>
            <person name="Walsh D.A."/>
            <person name="Denef V.J."/>
            <person name="McMahon K.D."/>
            <person name="Konstantinidis K.T."/>
            <person name="Eloe-Fadrosh E.A."/>
            <person name="Kyrpides N.C."/>
            <person name="Woyke T."/>
        </authorList>
    </citation>
    <scope>NUCLEOTIDE SEQUENCE</scope>
    <source>
        <strain evidence="2">GVMAG-M-3300023179-152</strain>
    </source>
</reference>
<evidence type="ECO:0000256" key="1">
    <source>
        <dbReference type="SAM" id="Coils"/>
    </source>
</evidence>
<sequence length="268" mass="31756">MNSMTIESMLITIKTQREYLIESTLDKIKLLREIERLTAELVYNSVSLEKIRKNHHKDLLKNMEINIKLENRINDVTKQNQALIDENEKISKELSVEKRKHAETTYYYEGRYYDGKCVCIKDEYVCPHCRIEGTDTKEPNNEIKQEDIVIVCNRIDDDDDVDEHNDDDDKTNNDSINEYINTIEIDNNTSTQYDIHDETLPLIERIDRCLNNNSSENETNDSELSLCYDNTFIGDYNHKKHDDNDEEFDYFMSNSKNVYIDNYFSNRL</sequence>
<proteinExistence type="predicted"/>
<keyword evidence="1" id="KW-0175">Coiled coil</keyword>
<dbReference type="EMBL" id="MN739766">
    <property type="protein sequence ID" value="QHT25380.1"/>
    <property type="molecule type" value="Genomic_DNA"/>
</dbReference>
<organism evidence="2">
    <name type="scientific">viral metagenome</name>
    <dbReference type="NCBI Taxonomy" id="1070528"/>
    <lineage>
        <taxon>unclassified sequences</taxon>
        <taxon>metagenomes</taxon>
        <taxon>organismal metagenomes</taxon>
    </lineage>
</organism>
<feature type="coiled-coil region" evidence="1">
    <location>
        <begin position="66"/>
        <end position="100"/>
    </location>
</feature>
<protein>
    <submittedName>
        <fullName evidence="2">Uncharacterized protein</fullName>
    </submittedName>
</protein>
<dbReference type="AlphaFoldDB" id="A0A6C0E9V5"/>